<comment type="similarity">
    <text evidence="6">Belongs to the peptidase M48 family.</text>
</comment>
<keyword evidence="1 6" id="KW-0645">Protease</keyword>
<feature type="transmembrane region" description="Helical" evidence="7">
    <location>
        <begin position="45"/>
        <end position="65"/>
    </location>
</feature>
<keyword evidence="5 6" id="KW-0482">Metalloprotease</keyword>
<proteinExistence type="inferred from homology"/>
<dbReference type="EMBL" id="BMNE01000004">
    <property type="protein sequence ID" value="GGN86491.1"/>
    <property type="molecule type" value="Genomic_DNA"/>
</dbReference>
<dbReference type="InterPro" id="IPR001915">
    <property type="entry name" value="Peptidase_M48"/>
</dbReference>
<protein>
    <recommendedName>
        <fullName evidence="8">Peptidase M48 domain-containing protein</fullName>
    </recommendedName>
</protein>
<comment type="cofactor">
    <cofactor evidence="6">
        <name>Zn(2+)</name>
        <dbReference type="ChEBI" id="CHEBI:29105"/>
    </cofactor>
    <text evidence="6">Binds 1 zinc ion per subunit.</text>
</comment>
<sequence>MSHSELNTLSVTYRQGYHWAVADLLASLPSLVLSGWLLVGTAALLANWAAVLVAVLWAASGPLVLGWQRLMLGAMALSSERNLPEEHDRVNRAWVNVADAAGLPAATTTVWVMHSDAVNGAVNASGYVSVTRPAVEAFTERQLEALLAHELGHRLQGTATWRSVIRWYRWPFGWLVRAVFAPADWLMIPLHPRLLRLSNRVIAALRYSYLGAAAATTLLVAPAVLAYGTAACLLFAALALLLGPWGSALALALAATQLVTRPWLSQRSEYLADRVVVDLGYLDDFRYVLQLVHAHPQVSGPTGHLAEMPAFLATHPHLDNRLAAAERHAHRLR</sequence>
<accession>A0ABQ2KKZ3</accession>
<dbReference type="Pfam" id="PF01435">
    <property type="entry name" value="Peptidase_M48"/>
    <property type="match status" value="2"/>
</dbReference>
<evidence type="ECO:0000256" key="5">
    <source>
        <dbReference type="ARBA" id="ARBA00023049"/>
    </source>
</evidence>
<keyword evidence="4 6" id="KW-0862">Zinc</keyword>
<dbReference type="RefSeq" id="WP_189030747.1">
    <property type="nucleotide sequence ID" value="NZ_BMNE01000004.1"/>
</dbReference>
<feature type="transmembrane region" description="Helical" evidence="7">
    <location>
        <begin position="20"/>
        <end position="39"/>
    </location>
</feature>
<feature type="domain" description="Peptidase M48" evidence="8">
    <location>
        <begin position="86"/>
        <end position="158"/>
    </location>
</feature>
<evidence type="ECO:0000256" key="6">
    <source>
        <dbReference type="RuleBase" id="RU003983"/>
    </source>
</evidence>
<keyword evidence="2" id="KW-0479">Metal-binding</keyword>
<evidence type="ECO:0000256" key="4">
    <source>
        <dbReference type="ARBA" id="ARBA00022833"/>
    </source>
</evidence>
<organism evidence="9 10">
    <name type="scientific">Nocardia rhizosphaerihabitans</name>
    <dbReference type="NCBI Taxonomy" id="1691570"/>
    <lineage>
        <taxon>Bacteria</taxon>
        <taxon>Bacillati</taxon>
        <taxon>Actinomycetota</taxon>
        <taxon>Actinomycetes</taxon>
        <taxon>Mycobacteriales</taxon>
        <taxon>Nocardiaceae</taxon>
        <taxon>Nocardia</taxon>
    </lineage>
</organism>
<evidence type="ECO:0000313" key="10">
    <source>
        <dbReference type="Proteomes" id="UP000658127"/>
    </source>
</evidence>
<evidence type="ECO:0000259" key="8">
    <source>
        <dbReference type="Pfam" id="PF01435"/>
    </source>
</evidence>
<keyword evidence="3 6" id="KW-0378">Hydrolase</keyword>
<name>A0ABQ2KKZ3_9NOCA</name>
<evidence type="ECO:0000313" key="9">
    <source>
        <dbReference type="EMBL" id="GGN86491.1"/>
    </source>
</evidence>
<reference evidence="10" key="1">
    <citation type="journal article" date="2019" name="Int. J. Syst. Evol. Microbiol.">
        <title>The Global Catalogue of Microorganisms (GCM) 10K type strain sequencing project: providing services to taxonomists for standard genome sequencing and annotation.</title>
        <authorList>
            <consortium name="The Broad Institute Genomics Platform"/>
            <consortium name="The Broad Institute Genome Sequencing Center for Infectious Disease"/>
            <person name="Wu L."/>
            <person name="Ma J."/>
        </authorList>
    </citation>
    <scope>NUCLEOTIDE SEQUENCE [LARGE SCALE GENOMIC DNA]</scope>
    <source>
        <strain evidence="10">CGMCC 4.7329</strain>
    </source>
</reference>
<evidence type="ECO:0000256" key="7">
    <source>
        <dbReference type="SAM" id="Phobius"/>
    </source>
</evidence>
<evidence type="ECO:0000256" key="1">
    <source>
        <dbReference type="ARBA" id="ARBA00022670"/>
    </source>
</evidence>
<evidence type="ECO:0000256" key="2">
    <source>
        <dbReference type="ARBA" id="ARBA00022723"/>
    </source>
</evidence>
<comment type="caution">
    <text evidence="9">The sequence shown here is derived from an EMBL/GenBank/DDBJ whole genome shotgun (WGS) entry which is preliminary data.</text>
</comment>
<evidence type="ECO:0000256" key="3">
    <source>
        <dbReference type="ARBA" id="ARBA00022801"/>
    </source>
</evidence>
<feature type="domain" description="Peptidase M48" evidence="8">
    <location>
        <begin position="247"/>
        <end position="327"/>
    </location>
</feature>
<keyword evidence="7" id="KW-1133">Transmembrane helix</keyword>
<feature type="transmembrane region" description="Helical" evidence="7">
    <location>
        <begin position="207"/>
        <end position="227"/>
    </location>
</feature>
<dbReference type="Gene3D" id="3.30.2010.10">
    <property type="entry name" value="Metalloproteases ('zincins'), catalytic domain"/>
    <property type="match status" value="1"/>
</dbReference>
<dbReference type="Proteomes" id="UP000658127">
    <property type="component" value="Unassembled WGS sequence"/>
</dbReference>
<keyword evidence="7" id="KW-0812">Transmembrane</keyword>
<feature type="transmembrane region" description="Helical" evidence="7">
    <location>
        <begin position="233"/>
        <end position="259"/>
    </location>
</feature>
<gene>
    <name evidence="9" type="ORF">GCM10011610_41840</name>
</gene>
<keyword evidence="7" id="KW-0472">Membrane</keyword>
<keyword evidence="10" id="KW-1185">Reference proteome</keyword>